<dbReference type="GeneID" id="87940800"/>
<gene>
    <name evidence="3" type="ORF">CDEST_04297</name>
</gene>
<dbReference type="EMBL" id="CP137307">
    <property type="protein sequence ID" value="WQF79283.1"/>
    <property type="molecule type" value="Genomic_DNA"/>
</dbReference>
<dbReference type="KEGG" id="cdet:87940800"/>
<dbReference type="RefSeq" id="XP_062776507.1">
    <property type="nucleotide sequence ID" value="XM_062920456.1"/>
</dbReference>
<reference evidence="4" key="1">
    <citation type="journal article" date="2023" name="bioRxiv">
        <title>Complete genome of the Medicago anthracnose fungus, Colletotrichum destructivum, reveals a mini-chromosome-like region within a core chromosome.</title>
        <authorList>
            <person name="Lapalu N."/>
            <person name="Simon A."/>
            <person name="Lu A."/>
            <person name="Plaumann P.-L."/>
            <person name="Amselem J."/>
            <person name="Pigne S."/>
            <person name="Auger A."/>
            <person name="Koch C."/>
            <person name="Dallery J.-F."/>
            <person name="O'Connell R.J."/>
        </authorList>
    </citation>
    <scope>NUCLEOTIDE SEQUENCE [LARGE SCALE GENOMIC DNA]</scope>
    <source>
        <strain evidence="4">CBS 520.97</strain>
    </source>
</reference>
<dbReference type="Pfam" id="PF03330">
    <property type="entry name" value="DPBB_1"/>
    <property type="match status" value="1"/>
</dbReference>
<proteinExistence type="predicted"/>
<feature type="chain" id="PRO_5043634995" evidence="1">
    <location>
        <begin position="16"/>
        <end position="123"/>
    </location>
</feature>
<dbReference type="PANTHER" id="PTHR47480">
    <property type="entry name" value="EG45-LIKE DOMAIN CONTAINING PROTEIN"/>
    <property type="match status" value="1"/>
</dbReference>
<dbReference type="SUPFAM" id="SSF50685">
    <property type="entry name" value="Barwin-like endoglucanases"/>
    <property type="match status" value="1"/>
</dbReference>
<feature type="signal peptide" evidence="1">
    <location>
        <begin position="1"/>
        <end position="15"/>
    </location>
</feature>
<dbReference type="InterPro" id="IPR007112">
    <property type="entry name" value="Expansin/allergen_DPBB_dom"/>
</dbReference>
<keyword evidence="4" id="KW-1185">Reference proteome</keyword>
<dbReference type="AlphaFoldDB" id="A0AAX4I8J2"/>
<evidence type="ECO:0000313" key="4">
    <source>
        <dbReference type="Proteomes" id="UP001322277"/>
    </source>
</evidence>
<dbReference type="InterPro" id="IPR036908">
    <property type="entry name" value="RlpA-like_sf"/>
</dbReference>
<evidence type="ECO:0000313" key="3">
    <source>
        <dbReference type="EMBL" id="WQF79283.1"/>
    </source>
</evidence>
<dbReference type="PROSITE" id="PS50842">
    <property type="entry name" value="EXPANSIN_EG45"/>
    <property type="match status" value="1"/>
</dbReference>
<dbReference type="InterPro" id="IPR009009">
    <property type="entry name" value="RlpA-like_DPBB"/>
</dbReference>
<dbReference type="Proteomes" id="UP001322277">
    <property type="component" value="Chromosome 3"/>
</dbReference>
<accession>A0AAX4I8J2</accession>
<evidence type="ECO:0000256" key="1">
    <source>
        <dbReference type="SAM" id="SignalP"/>
    </source>
</evidence>
<dbReference type="Gene3D" id="2.40.40.10">
    <property type="entry name" value="RlpA-like domain"/>
    <property type="match status" value="1"/>
</dbReference>
<dbReference type="PANTHER" id="PTHR47480:SF6">
    <property type="entry name" value="EXPANSIN-LIKE EG45 DOMAIN-CONTAINING PROTEIN"/>
    <property type="match status" value="1"/>
</dbReference>
<keyword evidence="1" id="KW-0732">Signal</keyword>
<name>A0AAX4I8J2_9PEZI</name>
<feature type="domain" description="Expansin-like EG45" evidence="2">
    <location>
        <begin position="33"/>
        <end position="123"/>
    </location>
</feature>
<protein>
    <submittedName>
        <fullName evidence="3">RlpA-like protein, double-psi beta-barrel</fullName>
    </submittedName>
</protein>
<sequence>MKAFFLGVLASLASADIGTAGPYSPPYLPTRCYGSNANQFPPGNLFVAASDGLWDNGAACGRRYRMRCLSSTKGACKTGTVDVRVVDLARKPGNTIDVSQDVWAQLVNTNSGETRANIEYVQI</sequence>
<dbReference type="CDD" id="cd22269">
    <property type="entry name" value="DPBB_EG45-like"/>
    <property type="match status" value="1"/>
</dbReference>
<evidence type="ECO:0000259" key="2">
    <source>
        <dbReference type="PROSITE" id="PS50842"/>
    </source>
</evidence>
<organism evidence="3 4">
    <name type="scientific">Colletotrichum destructivum</name>
    <dbReference type="NCBI Taxonomy" id="34406"/>
    <lineage>
        <taxon>Eukaryota</taxon>
        <taxon>Fungi</taxon>
        <taxon>Dikarya</taxon>
        <taxon>Ascomycota</taxon>
        <taxon>Pezizomycotina</taxon>
        <taxon>Sordariomycetes</taxon>
        <taxon>Hypocreomycetidae</taxon>
        <taxon>Glomerellales</taxon>
        <taxon>Glomerellaceae</taxon>
        <taxon>Colletotrichum</taxon>
        <taxon>Colletotrichum destructivum species complex</taxon>
    </lineage>
</organism>